<dbReference type="SUPFAM" id="SSF51679">
    <property type="entry name" value="Bacterial luciferase-like"/>
    <property type="match status" value="1"/>
</dbReference>
<proteinExistence type="predicted"/>
<dbReference type="GO" id="GO:0016705">
    <property type="term" value="F:oxidoreductase activity, acting on paired donors, with incorporation or reduction of molecular oxygen"/>
    <property type="evidence" value="ECO:0007669"/>
    <property type="project" value="InterPro"/>
</dbReference>
<protein>
    <submittedName>
        <fullName evidence="2">LLM class F420-dependent oxidoreductase</fullName>
    </submittedName>
</protein>
<comment type="caution">
    <text evidence="2">The sequence shown here is derived from an EMBL/GenBank/DDBJ whole genome shotgun (WGS) entry which is preliminary data.</text>
</comment>
<dbReference type="CDD" id="cd01097">
    <property type="entry name" value="Tetrahydromethanopterin_reductase"/>
    <property type="match status" value="1"/>
</dbReference>
<organism evidence="2 3">
    <name type="scientific">Reticulibacter mediterranei</name>
    <dbReference type="NCBI Taxonomy" id="2778369"/>
    <lineage>
        <taxon>Bacteria</taxon>
        <taxon>Bacillati</taxon>
        <taxon>Chloroflexota</taxon>
        <taxon>Ktedonobacteria</taxon>
        <taxon>Ktedonobacterales</taxon>
        <taxon>Reticulibacteraceae</taxon>
        <taxon>Reticulibacter</taxon>
    </lineage>
</organism>
<dbReference type="Pfam" id="PF00296">
    <property type="entry name" value="Bac_luciferase"/>
    <property type="match status" value="1"/>
</dbReference>
<evidence type="ECO:0000313" key="3">
    <source>
        <dbReference type="Proteomes" id="UP000597444"/>
    </source>
</evidence>
<dbReference type="Proteomes" id="UP000597444">
    <property type="component" value="Unassembled WGS sequence"/>
</dbReference>
<sequence length="339" mass="36767">MSQKEVPQLLTAAAVAQRSIRDRVGVWVEAKNAYDIVTRIRKAEEAGVRQIWGQNAGFTDVITAFAAAVTQTKHIRLGSAIVPSYSQHPLKLAQQALALHDLAPGRLRLGVGTGNPILIQELYGIPQPSPLAHLKEYVEIMRGFLWENATGYQGKFFHLRNDNIVAPIIAQTLRTAQIPLLISAVGPKAFRLAGEVSDGAISYVSPIPYLLDQALPALQAGAKAAQRPAPPLIAHITIALSTDERAVLATKRKRIQMAIPVGPYARMFALAGFAEALNGDEQALDALAQSLVISGDEATLRSKIKELLDSGLDELMLQLLPITDEESERKRLFQLVGSL</sequence>
<dbReference type="PANTHER" id="PTHR43244:SF2">
    <property type="entry name" value="CONSERVED HYPOTHETICAL ALANINE AND PROLINE-RICH PROTEIN"/>
    <property type="match status" value="1"/>
</dbReference>
<name>A0A8J3N4N6_9CHLR</name>
<dbReference type="AlphaFoldDB" id="A0A8J3N4N6"/>
<dbReference type="PANTHER" id="PTHR43244">
    <property type="match status" value="1"/>
</dbReference>
<dbReference type="RefSeq" id="WP_220206202.1">
    <property type="nucleotide sequence ID" value="NZ_BNJK01000001.1"/>
</dbReference>
<gene>
    <name evidence="2" type="ORF">KSF_055780</name>
</gene>
<keyword evidence="3" id="KW-1185">Reference proteome</keyword>
<evidence type="ECO:0000259" key="1">
    <source>
        <dbReference type="Pfam" id="PF00296"/>
    </source>
</evidence>
<dbReference type="InterPro" id="IPR050564">
    <property type="entry name" value="F420-G6PD/mer"/>
</dbReference>
<dbReference type="InterPro" id="IPR011251">
    <property type="entry name" value="Luciferase-like_dom"/>
</dbReference>
<evidence type="ECO:0000313" key="2">
    <source>
        <dbReference type="EMBL" id="GHO95530.1"/>
    </source>
</evidence>
<accession>A0A8J3N4N6</accession>
<dbReference type="InterPro" id="IPR036661">
    <property type="entry name" value="Luciferase-like_sf"/>
</dbReference>
<dbReference type="Gene3D" id="3.20.20.30">
    <property type="entry name" value="Luciferase-like domain"/>
    <property type="match status" value="1"/>
</dbReference>
<dbReference type="EMBL" id="BNJK01000001">
    <property type="protein sequence ID" value="GHO95530.1"/>
    <property type="molecule type" value="Genomic_DNA"/>
</dbReference>
<feature type="domain" description="Luciferase-like" evidence="1">
    <location>
        <begin position="25"/>
        <end position="313"/>
    </location>
</feature>
<reference evidence="2" key="1">
    <citation type="submission" date="2020-10" db="EMBL/GenBank/DDBJ databases">
        <title>Taxonomic study of unclassified bacteria belonging to the class Ktedonobacteria.</title>
        <authorList>
            <person name="Yabe S."/>
            <person name="Wang C.M."/>
            <person name="Zheng Y."/>
            <person name="Sakai Y."/>
            <person name="Cavaletti L."/>
            <person name="Monciardini P."/>
            <person name="Donadio S."/>
        </authorList>
    </citation>
    <scope>NUCLEOTIDE SEQUENCE</scope>
    <source>
        <strain evidence="2">ID150040</strain>
    </source>
</reference>